<dbReference type="SUPFAM" id="SSF46565">
    <property type="entry name" value="Chaperone J-domain"/>
    <property type="match status" value="1"/>
</dbReference>
<name>A0A6N2M821_SALVM</name>
<feature type="domain" description="J" evidence="1">
    <location>
        <begin position="55"/>
        <end position="118"/>
    </location>
</feature>
<organism evidence="2">
    <name type="scientific">Salix viminalis</name>
    <name type="common">Common osier</name>
    <name type="synonym">Basket willow</name>
    <dbReference type="NCBI Taxonomy" id="40686"/>
    <lineage>
        <taxon>Eukaryota</taxon>
        <taxon>Viridiplantae</taxon>
        <taxon>Streptophyta</taxon>
        <taxon>Embryophyta</taxon>
        <taxon>Tracheophyta</taxon>
        <taxon>Spermatophyta</taxon>
        <taxon>Magnoliopsida</taxon>
        <taxon>eudicotyledons</taxon>
        <taxon>Gunneridae</taxon>
        <taxon>Pentapetalae</taxon>
        <taxon>rosids</taxon>
        <taxon>fabids</taxon>
        <taxon>Malpighiales</taxon>
        <taxon>Salicaceae</taxon>
        <taxon>Saliceae</taxon>
        <taxon>Salix</taxon>
    </lineage>
</organism>
<dbReference type="PANTHER" id="PTHR45295:SF4">
    <property type="entry name" value="OS06G0474800 PROTEIN"/>
    <property type="match status" value="1"/>
</dbReference>
<dbReference type="AlphaFoldDB" id="A0A6N2M821"/>
<dbReference type="EMBL" id="CAADRP010001708">
    <property type="protein sequence ID" value="VFU49650.1"/>
    <property type="molecule type" value="Genomic_DNA"/>
</dbReference>
<dbReference type="InterPro" id="IPR001623">
    <property type="entry name" value="DnaJ_domain"/>
</dbReference>
<dbReference type="SMART" id="SM00271">
    <property type="entry name" value="DnaJ"/>
    <property type="match status" value="1"/>
</dbReference>
<proteinExistence type="predicted"/>
<evidence type="ECO:0000259" key="1">
    <source>
        <dbReference type="PROSITE" id="PS50076"/>
    </source>
</evidence>
<dbReference type="PANTHER" id="PTHR45295">
    <property type="entry name" value="CHAPERONE PROTEIN DNAJ C76, CHLOROPLASTIC"/>
    <property type="match status" value="1"/>
</dbReference>
<sequence>MSVSLLPIDHLSMPKAFQIHASYFNPYRTISRLKCSPVRCCDRRREGISVRTKKNYYELLGVSVDSSSQKIKEAYRNLLKKHHPDIAGHKGHEYTLLLNEAYNVLMAEDLRTEYDASIGHMTVQFGTNNYVNVKGSSSWKGPLRPQALFVDENAWLLNHNSLTGCRECVHHANNTFILDKSTGCARVKTQYGDDEQKIEDMMKKLTYRYRIESCPVNCIYWALLEFLTQPQPKQGYGVYGQGWEKPANVFMAAKTLSKQLRQQAEHNHNNGNANNCRGRKPLIQAEARANASLKIKMESFSKIWDSLNGNFWLKQLIWGHFRKYGTFLVMLLCKLL</sequence>
<protein>
    <recommendedName>
        <fullName evidence="1">J domain-containing protein</fullName>
    </recommendedName>
</protein>
<reference evidence="2" key="1">
    <citation type="submission" date="2019-03" db="EMBL/GenBank/DDBJ databases">
        <authorList>
            <person name="Mank J."/>
            <person name="Almeida P."/>
        </authorList>
    </citation>
    <scope>NUCLEOTIDE SEQUENCE</scope>
    <source>
        <strain evidence="2">78183</strain>
    </source>
</reference>
<dbReference type="Gene3D" id="1.10.287.110">
    <property type="entry name" value="DnaJ domain"/>
    <property type="match status" value="1"/>
</dbReference>
<dbReference type="InterPro" id="IPR036869">
    <property type="entry name" value="J_dom_sf"/>
</dbReference>
<dbReference type="Pfam" id="PF00226">
    <property type="entry name" value="DnaJ"/>
    <property type="match status" value="1"/>
</dbReference>
<dbReference type="PROSITE" id="PS50076">
    <property type="entry name" value="DNAJ_2"/>
    <property type="match status" value="1"/>
</dbReference>
<dbReference type="Gene3D" id="3.30.70.20">
    <property type="match status" value="1"/>
</dbReference>
<dbReference type="CDD" id="cd06257">
    <property type="entry name" value="DnaJ"/>
    <property type="match status" value="1"/>
</dbReference>
<accession>A0A6N2M821</accession>
<dbReference type="PRINTS" id="PR00625">
    <property type="entry name" value="JDOMAIN"/>
</dbReference>
<gene>
    <name evidence="2" type="ORF">SVIM_LOCUS327444</name>
</gene>
<evidence type="ECO:0000313" key="2">
    <source>
        <dbReference type="EMBL" id="VFU49650.1"/>
    </source>
</evidence>